<dbReference type="SUPFAM" id="SSF100950">
    <property type="entry name" value="NagB/RpiA/CoA transferase-like"/>
    <property type="match status" value="1"/>
</dbReference>
<evidence type="ECO:0000313" key="2">
    <source>
        <dbReference type="EMBL" id="QGQ98060.1"/>
    </source>
</evidence>
<dbReference type="InterPro" id="IPR037171">
    <property type="entry name" value="NagB/RpiA_transferase-like"/>
</dbReference>
<dbReference type="InterPro" id="IPR003741">
    <property type="entry name" value="LUD_dom"/>
</dbReference>
<keyword evidence="3" id="KW-1185">Reference proteome</keyword>
<dbReference type="Proteomes" id="UP000426246">
    <property type="component" value="Chromosome"/>
</dbReference>
<dbReference type="PANTHER" id="PTHR43682:SF1">
    <property type="entry name" value="LACTATE UTILIZATION PROTEIN C"/>
    <property type="match status" value="1"/>
</dbReference>
<feature type="domain" description="LUD" evidence="1">
    <location>
        <begin position="14"/>
        <end position="191"/>
    </location>
</feature>
<accession>A0A6B8RNZ3</accession>
<gene>
    <name evidence="2" type="ORF">EHS13_25795</name>
</gene>
<protein>
    <recommendedName>
        <fullName evidence="1">LUD domain-containing protein</fullName>
    </recommendedName>
</protein>
<dbReference type="OrthoDB" id="9794157at2"/>
<dbReference type="EMBL" id="CP034235">
    <property type="protein sequence ID" value="QGQ98060.1"/>
    <property type="molecule type" value="Genomic_DNA"/>
</dbReference>
<dbReference type="Pfam" id="PF02589">
    <property type="entry name" value="LUD_dom"/>
    <property type="match status" value="1"/>
</dbReference>
<dbReference type="KEGG" id="ppsc:EHS13_25795"/>
<dbReference type="Gene3D" id="3.40.50.10420">
    <property type="entry name" value="NagB/RpiA/CoA transferase-like"/>
    <property type="match status" value="1"/>
</dbReference>
<sequence>MSGDHTAYQKNIQETFTAAFRKVGGHVTVAADKQGVAEEILRICASEKARKMMLWNHPGLTALSPLLSQDTQLQILWNQDELTKTELVSAMENVTIGVTWTDYAVAETGSLVLLSSPGKSRSVSLLPDVHIAVLPLNRIYAKRVEVFKLLAPRMSQTRSVTLISGPSKTGDIDGKLNVGVHGPKKVFVIIIDYDQS</sequence>
<dbReference type="PANTHER" id="PTHR43682">
    <property type="entry name" value="LACTATE UTILIZATION PROTEIN C"/>
    <property type="match status" value="1"/>
</dbReference>
<organism evidence="2 3">
    <name type="scientific">Paenibacillus psychroresistens</name>
    <dbReference type="NCBI Taxonomy" id="1778678"/>
    <lineage>
        <taxon>Bacteria</taxon>
        <taxon>Bacillati</taxon>
        <taxon>Bacillota</taxon>
        <taxon>Bacilli</taxon>
        <taxon>Bacillales</taxon>
        <taxon>Paenibacillaceae</taxon>
        <taxon>Paenibacillus</taxon>
    </lineage>
</organism>
<name>A0A6B8RNZ3_9BACL</name>
<evidence type="ECO:0000259" key="1">
    <source>
        <dbReference type="Pfam" id="PF02589"/>
    </source>
</evidence>
<dbReference type="InterPro" id="IPR024185">
    <property type="entry name" value="FTHF_cligase-like_sf"/>
</dbReference>
<proteinExistence type="predicted"/>
<dbReference type="AlphaFoldDB" id="A0A6B8RNZ3"/>
<dbReference type="RefSeq" id="WP_155703154.1">
    <property type="nucleotide sequence ID" value="NZ_CP034235.1"/>
</dbReference>
<evidence type="ECO:0000313" key="3">
    <source>
        <dbReference type="Proteomes" id="UP000426246"/>
    </source>
</evidence>
<reference evidence="3" key="1">
    <citation type="submission" date="2018-11" db="EMBL/GenBank/DDBJ databases">
        <title>Complete genome sequence of Paenibacillus sp. ML311-T8.</title>
        <authorList>
            <person name="Nam Y.-D."/>
            <person name="Kang J."/>
            <person name="Chung W.-H."/>
            <person name="Park Y.S."/>
        </authorList>
    </citation>
    <scope>NUCLEOTIDE SEQUENCE [LARGE SCALE GENOMIC DNA]</scope>
    <source>
        <strain evidence="3">ML311-T8</strain>
    </source>
</reference>